<organism evidence="1">
    <name type="scientific">marine metagenome</name>
    <dbReference type="NCBI Taxonomy" id="408172"/>
    <lineage>
        <taxon>unclassified sequences</taxon>
        <taxon>metagenomes</taxon>
        <taxon>ecological metagenomes</taxon>
    </lineage>
</organism>
<protein>
    <submittedName>
        <fullName evidence="1">Uncharacterized protein</fullName>
    </submittedName>
</protein>
<dbReference type="AlphaFoldDB" id="A0A381NF08"/>
<reference evidence="1" key="1">
    <citation type="submission" date="2018-05" db="EMBL/GenBank/DDBJ databases">
        <authorList>
            <person name="Lanie J.A."/>
            <person name="Ng W.-L."/>
            <person name="Kazmierczak K.M."/>
            <person name="Andrzejewski T.M."/>
            <person name="Davidsen T.M."/>
            <person name="Wayne K.J."/>
            <person name="Tettelin H."/>
            <person name="Glass J.I."/>
            <person name="Rusch D."/>
            <person name="Podicherti R."/>
            <person name="Tsui H.-C.T."/>
            <person name="Winkler M.E."/>
        </authorList>
    </citation>
    <scope>NUCLEOTIDE SEQUENCE</scope>
</reference>
<dbReference type="EMBL" id="UINC01000272">
    <property type="protein sequence ID" value="SUZ52398.1"/>
    <property type="molecule type" value="Genomic_DNA"/>
</dbReference>
<accession>A0A381NF08</accession>
<gene>
    <name evidence="1" type="ORF">METZ01_LOCUS5252</name>
</gene>
<name>A0A381NF08_9ZZZZ</name>
<sequence length="36" mass="4121">MHYLITFGSDLSPLREKAKRSQLLQVYGSEEPLLLS</sequence>
<proteinExistence type="predicted"/>
<evidence type="ECO:0000313" key="1">
    <source>
        <dbReference type="EMBL" id="SUZ52398.1"/>
    </source>
</evidence>